<feature type="transmembrane region" description="Helical" evidence="1">
    <location>
        <begin position="141"/>
        <end position="161"/>
    </location>
</feature>
<gene>
    <name evidence="2" type="ORF">H8699_09485</name>
</gene>
<feature type="transmembrane region" description="Helical" evidence="1">
    <location>
        <begin position="113"/>
        <end position="135"/>
    </location>
</feature>
<dbReference type="RefSeq" id="WP_249285484.1">
    <property type="nucleotide sequence ID" value="NZ_JACRSO010000004.1"/>
</dbReference>
<proteinExistence type="predicted"/>
<sequence length="179" mass="19138">MDRRRQAAANGAAKRVALSALVAALTLICLAGAGMLPTSRLALYALSGLFIGALMVEGQVRGAILTVLGVGILGFFILPDKTAILPYACFFGWYGVAKYYLDGFHSRLARIALKALAFNLGLGAGYLLVTLVFGLPMPTGLWLLGLWAGAQAGFAVYDILYGRLAQIYMRRFRGRIFGG</sequence>
<keyword evidence="1" id="KW-1133">Transmembrane helix</keyword>
<dbReference type="Proteomes" id="UP000654279">
    <property type="component" value="Unassembled WGS sequence"/>
</dbReference>
<dbReference type="AlphaFoldDB" id="A0A926D0S7"/>
<keyword evidence="1" id="KW-0812">Transmembrane</keyword>
<name>A0A926D0S7_9FIRM</name>
<comment type="caution">
    <text evidence="2">The sequence shown here is derived from an EMBL/GenBank/DDBJ whole genome shotgun (WGS) entry which is preliminary data.</text>
</comment>
<dbReference type="EMBL" id="JACRSO010000004">
    <property type="protein sequence ID" value="MBC8529658.1"/>
    <property type="molecule type" value="Genomic_DNA"/>
</dbReference>
<reference evidence="2" key="1">
    <citation type="submission" date="2020-08" db="EMBL/GenBank/DDBJ databases">
        <title>Genome public.</title>
        <authorList>
            <person name="Liu C."/>
            <person name="Sun Q."/>
        </authorList>
    </citation>
    <scope>NUCLEOTIDE SEQUENCE</scope>
    <source>
        <strain evidence="2">NSJ-44</strain>
    </source>
</reference>
<accession>A0A926D0S7</accession>
<keyword evidence="3" id="KW-1185">Reference proteome</keyword>
<feature type="transmembrane region" description="Helical" evidence="1">
    <location>
        <begin position="63"/>
        <end position="78"/>
    </location>
</feature>
<evidence type="ECO:0000313" key="2">
    <source>
        <dbReference type="EMBL" id="MBC8529658.1"/>
    </source>
</evidence>
<evidence type="ECO:0000256" key="1">
    <source>
        <dbReference type="SAM" id="Phobius"/>
    </source>
</evidence>
<organism evidence="2 3">
    <name type="scientific">Luoshenia tenuis</name>
    <dbReference type="NCBI Taxonomy" id="2763654"/>
    <lineage>
        <taxon>Bacteria</taxon>
        <taxon>Bacillati</taxon>
        <taxon>Bacillota</taxon>
        <taxon>Clostridia</taxon>
        <taxon>Christensenellales</taxon>
        <taxon>Christensenellaceae</taxon>
        <taxon>Luoshenia</taxon>
    </lineage>
</organism>
<protein>
    <submittedName>
        <fullName evidence="2">Uncharacterized protein</fullName>
    </submittedName>
</protein>
<evidence type="ECO:0000313" key="3">
    <source>
        <dbReference type="Proteomes" id="UP000654279"/>
    </source>
</evidence>
<keyword evidence="1" id="KW-0472">Membrane</keyword>